<organism evidence="1 2">
    <name type="scientific">Colletotrichum scovillei</name>
    <dbReference type="NCBI Taxonomy" id="1209932"/>
    <lineage>
        <taxon>Eukaryota</taxon>
        <taxon>Fungi</taxon>
        <taxon>Dikarya</taxon>
        <taxon>Ascomycota</taxon>
        <taxon>Pezizomycotina</taxon>
        <taxon>Sordariomycetes</taxon>
        <taxon>Hypocreomycetidae</taxon>
        <taxon>Glomerellales</taxon>
        <taxon>Glomerellaceae</taxon>
        <taxon>Colletotrichum</taxon>
        <taxon>Colletotrichum acutatum species complex</taxon>
    </lineage>
</organism>
<evidence type="ECO:0000313" key="2">
    <source>
        <dbReference type="Proteomes" id="UP000699042"/>
    </source>
</evidence>
<evidence type="ECO:0000313" key="1">
    <source>
        <dbReference type="EMBL" id="KAG7042371.1"/>
    </source>
</evidence>
<comment type="caution">
    <text evidence="1">The sequence shown here is derived from an EMBL/GenBank/DDBJ whole genome shotgun (WGS) entry which is preliminary data.</text>
</comment>
<proteinExistence type="predicted"/>
<name>A0A9P7U584_9PEZI</name>
<dbReference type="AlphaFoldDB" id="A0A9P7U584"/>
<dbReference type="Proteomes" id="UP000699042">
    <property type="component" value="Unassembled WGS sequence"/>
</dbReference>
<protein>
    <submittedName>
        <fullName evidence="1">Uncharacterized protein</fullName>
    </submittedName>
</protein>
<dbReference type="EMBL" id="JAESDN010000013">
    <property type="protein sequence ID" value="KAG7042371.1"/>
    <property type="molecule type" value="Genomic_DNA"/>
</dbReference>
<gene>
    <name evidence="1" type="ORF">JMJ77_010470</name>
</gene>
<keyword evidence="2" id="KW-1185">Reference proteome</keyword>
<accession>A0A9P7U584</accession>
<reference evidence="1" key="1">
    <citation type="submission" date="2021-05" db="EMBL/GenBank/DDBJ databases">
        <title>Comparative genomics of three Colletotrichum scovillei strains and genetic complementation revealed genes involved fungal growth and virulence on chili pepper.</title>
        <authorList>
            <person name="Hsieh D.-K."/>
            <person name="Chuang S.-C."/>
            <person name="Chen C.-Y."/>
            <person name="Chao Y.-T."/>
            <person name="Lu M.-Y.J."/>
            <person name="Lee M.-H."/>
            <person name="Shih M.-C."/>
        </authorList>
    </citation>
    <scope>NUCLEOTIDE SEQUENCE</scope>
    <source>
        <strain evidence="1">Coll-153</strain>
    </source>
</reference>
<sequence length="68" mass="7736">MILVNDDSGPIPVRFESQGQTFFSLIHLGACAIAEAGDPLRYLHSRIEFRSEIFRHLVKVAFRDGKMM</sequence>